<dbReference type="EMBL" id="MRDB01000040">
    <property type="protein sequence ID" value="RKL33411.1"/>
    <property type="molecule type" value="Genomic_DNA"/>
</dbReference>
<gene>
    <name evidence="2" type="ORF">BFJ72_g9927</name>
</gene>
<evidence type="ECO:0000313" key="3">
    <source>
        <dbReference type="Proteomes" id="UP000283569"/>
    </source>
</evidence>
<sequence length="115" mass="12761">MQQSIPANQVPDDWTTDPDEMRTDFYWGTDGSGRLAAESVGITNPVALMIKERSAGGDGYMFQDASGIYLWSMPTDEVYKYTSPANRDDILDEMRKPAGRGKVEMTLMPPTSSDD</sequence>
<feature type="region of interest" description="Disordered" evidence="1">
    <location>
        <begin position="1"/>
        <end position="22"/>
    </location>
</feature>
<protein>
    <submittedName>
        <fullName evidence="2">Uncharacterized protein</fullName>
    </submittedName>
</protein>
<feature type="region of interest" description="Disordered" evidence="1">
    <location>
        <begin position="95"/>
        <end position="115"/>
    </location>
</feature>
<evidence type="ECO:0000313" key="2">
    <source>
        <dbReference type="EMBL" id="RKL33411.1"/>
    </source>
</evidence>
<accession>A0A420SVV8</accession>
<dbReference type="AlphaFoldDB" id="A0A420SVV8"/>
<organism evidence="2 3">
    <name type="scientific">Gibberella intermedia</name>
    <name type="common">Bulb rot disease fungus</name>
    <name type="synonym">Fusarium proliferatum</name>
    <dbReference type="NCBI Taxonomy" id="948311"/>
    <lineage>
        <taxon>Eukaryota</taxon>
        <taxon>Fungi</taxon>
        <taxon>Dikarya</taxon>
        <taxon>Ascomycota</taxon>
        <taxon>Pezizomycotina</taxon>
        <taxon>Sordariomycetes</taxon>
        <taxon>Hypocreomycetidae</taxon>
        <taxon>Hypocreales</taxon>
        <taxon>Nectriaceae</taxon>
        <taxon>Fusarium</taxon>
        <taxon>Fusarium fujikuroi species complex</taxon>
    </lineage>
</organism>
<proteinExistence type="predicted"/>
<dbReference type="Proteomes" id="UP000283569">
    <property type="component" value="Unassembled WGS sequence"/>
</dbReference>
<comment type="caution">
    <text evidence="2">The sequence shown here is derived from an EMBL/GenBank/DDBJ whole genome shotgun (WGS) entry which is preliminary data.</text>
</comment>
<evidence type="ECO:0000256" key="1">
    <source>
        <dbReference type="SAM" id="MobiDB-lite"/>
    </source>
</evidence>
<name>A0A420SVV8_GIBIN</name>
<reference evidence="2 3" key="1">
    <citation type="journal article" date="2018" name="Sci. Rep.">
        <title>Characterisation of pathogen-specific regions and novel effector candidates in Fusarium oxysporum f. sp. cepae.</title>
        <authorList>
            <person name="Armitage A.D."/>
            <person name="Taylor A."/>
            <person name="Sobczyk M.K."/>
            <person name="Baxter L."/>
            <person name="Greenfield B.P."/>
            <person name="Bates H.J."/>
            <person name="Wilson F."/>
            <person name="Jackson A.C."/>
            <person name="Ott S."/>
            <person name="Harrison R.J."/>
            <person name="Clarkson J.P."/>
        </authorList>
    </citation>
    <scope>NUCLEOTIDE SEQUENCE [LARGE SCALE GENOMIC DNA]</scope>
    <source>
        <strain evidence="2 3">Fp_A8</strain>
    </source>
</reference>